<evidence type="ECO:0000313" key="3">
    <source>
        <dbReference type="Proteomes" id="UP001285441"/>
    </source>
</evidence>
<dbReference type="EMBL" id="JAULSW010000006">
    <property type="protein sequence ID" value="KAK3378545.1"/>
    <property type="molecule type" value="Genomic_DNA"/>
</dbReference>
<feature type="region of interest" description="Disordered" evidence="1">
    <location>
        <begin position="1"/>
        <end position="121"/>
    </location>
</feature>
<name>A0AAE0KMD2_9PEZI</name>
<feature type="compositionally biased region" description="Gly residues" evidence="1">
    <location>
        <begin position="11"/>
        <end position="26"/>
    </location>
</feature>
<reference evidence="2" key="2">
    <citation type="submission" date="2023-06" db="EMBL/GenBank/DDBJ databases">
        <authorList>
            <consortium name="Lawrence Berkeley National Laboratory"/>
            <person name="Haridas S."/>
            <person name="Hensen N."/>
            <person name="Bonometti L."/>
            <person name="Westerberg I."/>
            <person name="Brannstrom I.O."/>
            <person name="Guillou S."/>
            <person name="Cros-Aarteil S."/>
            <person name="Calhoun S."/>
            <person name="Kuo A."/>
            <person name="Mondo S."/>
            <person name="Pangilinan J."/>
            <person name="Riley R."/>
            <person name="LaButti K."/>
            <person name="Andreopoulos B."/>
            <person name="Lipzen A."/>
            <person name="Chen C."/>
            <person name="Yanf M."/>
            <person name="Daum C."/>
            <person name="Ng V."/>
            <person name="Clum A."/>
            <person name="Steindorff A."/>
            <person name="Ohm R."/>
            <person name="Martin F."/>
            <person name="Silar P."/>
            <person name="Natvig D."/>
            <person name="Lalanne C."/>
            <person name="Gautier V."/>
            <person name="Ament-velasquez S.L."/>
            <person name="Kruys A."/>
            <person name="Hutchinson M.I."/>
            <person name="Powell A.J."/>
            <person name="Barry K."/>
            <person name="Miller A.N."/>
            <person name="Grigoriev I.V."/>
            <person name="Debuchy R."/>
            <person name="Gladieux P."/>
            <person name="Thoren M.H."/>
            <person name="Johannesson H."/>
        </authorList>
    </citation>
    <scope>NUCLEOTIDE SEQUENCE</scope>
    <source>
        <strain evidence="2">CBS 232.78</strain>
    </source>
</reference>
<feature type="compositionally biased region" description="Polar residues" evidence="1">
    <location>
        <begin position="28"/>
        <end position="51"/>
    </location>
</feature>
<organism evidence="2 3">
    <name type="scientific">Podospora didyma</name>
    <dbReference type="NCBI Taxonomy" id="330526"/>
    <lineage>
        <taxon>Eukaryota</taxon>
        <taxon>Fungi</taxon>
        <taxon>Dikarya</taxon>
        <taxon>Ascomycota</taxon>
        <taxon>Pezizomycotina</taxon>
        <taxon>Sordariomycetes</taxon>
        <taxon>Sordariomycetidae</taxon>
        <taxon>Sordariales</taxon>
        <taxon>Podosporaceae</taxon>
        <taxon>Podospora</taxon>
    </lineage>
</organism>
<proteinExistence type="predicted"/>
<reference evidence="2" key="1">
    <citation type="journal article" date="2023" name="Mol. Phylogenet. Evol.">
        <title>Genome-scale phylogeny and comparative genomics of the fungal order Sordariales.</title>
        <authorList>
            <person name="Hensen N."/>
            <person name="Bonometti L."/>
            <person name="Westerberg I."/>
            <person name="Brannstrom I.O."/>
            <person name="Guillou S."/>
            <person name="Cros-Aarteil S."/>
            <person name="Calhoun S."/>
            <person name="Haridas S."/>
            <person name="Kuo A."/>
            <person name="Mondo S."/>
            <person name="Pangilinan J."/>
            <person name="Riley R."/>
            <person name="LaButti K."/>
            <person name="Andreopoulos B."/>
            <person name="Lipzen A."/>
            <person name="Chen C."/>
            <person name="Yan M."/>
            <person name="Daum C."/>
            <person name="Ng V."/>
            <person name="Clum A."/>
            <person name="Steindorff A."/>
            <person name="Ohm R.A."/>
            <person name="Martin F."/>
            <person name="Silar P."/>
            <person name="Natvig D.O."/>
            <person name="Lalanne C."/>
            <person name="Gautier V."/>
            <person name="Ament-Velasquez S.L."/>
            <person name="Kruys A."/>
            <person name="Hutchinson M.I."/>
            <person name="Powell A.J."/>
            <person name="Barry K."/>
            <person name="Miller A.N."/>
            <person name="Grigoriev I.V."/>
            <person name="Debuchy R."/>
            <person name="Gladieux P."/>
            <person name="Hiltunen Thoren M."/>
            <person name="Johannesson H."/>
        </authorList>
    </citation>
    <scope>NUCLEOTIDE SEQUENCE</scope>
    <source>
        <strain evidence="2">CBS 232.78</strain>
    </source>
</reference>
<dbReference type="AlphaFoldDB" id="A0AAE0KMD2"/>
<gene>
    <name evidence="2" type="ORF">B0H63DRAFT_525765</name>
</gene>
<comment type="caution">
    <text evidence="2">The sequence shown here is derived from an EMBL/GenBank/DDBJ whole genome shotgun (WGS) entry which is preliminary data.</text>
</comment>
<keyword evidence="3" id="KW-1185">Reference proteome</keyword>
<dbReference type="Proteomes" id="UP001285441">
    <property type="component" value="Unassembled WGS sequence"/>
</dbReference>
<feature type="compositionally biased region" description="Low complexity" evidence="1">
    <location>
        <begin position="52"/>
        <end position="61"/>
    </location>
</feature>
<evidence type="ECO:0000313" key="2">
    <source>
        <dbReference type="EMBL" id="KAK3378545.1"/>
    </source>
</evidence>
<protein>
    <submittedName>
        <fullName evidence="2">Uncharacterized protein</fullName>
    </submittedName>
</protein>
<accession>A0AAE0KMD2</accession>
<evidence type="ECO:0000256" key="1">
    <source>
        <dbReference type="SAM" id="MobiDB-lite"/>
    </source>
</evidence>
<sequence length="207" mass="22620">MADRAPSRAPGGPGGGGISKLRGGGIPSSSVRRNLFQSQLTRRPTATISGKSSSTTTTSTSGETLRLDEDPESSAESCSDIVIRDKNGEIELTDPSTPPLDDPDEMLALDTQQESEKERQRLAEAVKQHQIDQNNVPAQPEGKSSYFSLPARTAAHPYFLFEDETGLNNRYSNTELVEAVKASLRAKVAALSEDNWMFEREEFPRHV</sequence>